<dbReference type="InterPro" id="IPR017441">
    <property type="entry name" value="Protein_kinase_ATP_BS"/>
</dbReference>
<reference evidence="20" key="1">
    <citation type="submission" date="2024-02" db="EMBL/GenBank/DDBJ databases">
        <authorList>
            <consortium name="ELIXIR-Norway"/>
            <consortium name="Elixir Norway"/>
        </authorList>
    </citation>
    <scope>NUCLEOTIDE SEQUENCE</scope>
</reference>
<keyword evidence="7" id="KW-0677">Repeat</keyword>
<dbReference type="InterPro" id="IPR024788">
    <property type="entry name" value="Malectin-like_Carb-bd_dom"/>
</dbReference>
<dbReference type="Gene3D" id="3.80.10.10">
    <property type="entry name" value="Ribonuclease Inhibitor"/>
    <property type="match status" value="1"/>
</dbReference>
<evidence type="ECO:0000313" key="20">
    <source>
        <dbReference type="EMBL" id="CAK9195881.1"/>
    </source>
</evidence>
<evidence type="ECO:0000256" key="3">
    <source>
        <dbReference type="ARBA" id="ARBA00022527"/>
    </source>
</evidence>
<dbReference type="PROSITE" id="PS00108">
    <property type="entry name" value="PROTEIN_KINASE_ST"/>
    <property type="match status" value="1"/>
</dbReference>
<evidence type="ECO:0000256" key="11">
    <source>
        <dbReference type="ARBA" id="ARBA00022989"/>
    </source>
</evidence>
<comment type="subcellular location">
    <subcellularLocation>
        <location evidence="1">Membrane</location>
        <topology evidence="1">Single-pass membrane protein</topology>
    </subcellularLocation>
</comment>
<dbReference type="Proteomes" id="UP001497512">
    <property type="component" value="Chromosome 11"/>
</dbReference>
<evidence type="ECO:0000256" key="14">
    <source>
        <dbReference type="ARBA" id="ARBA00048679"/>
    </source>
</evidence>
<keyword evidence="21" id="KW-1185">Reference proteome</keyword>
<evidence type="ECO:0000256" key="2">
    <source>
        <dbReference type="ARBA" id="ARBA00012513"/>
    </source>
</evidence>
<evidence type="ECO:0000256" key="7">
    <source>
        <dbReference type="ARBA" id="ARBA00022737"/>
    </source>
</evidence>
<sequence length="912" mass="100984">MQSWLQTVDVSAAVVLTALLLCVYVPLARAQLPAGSLSIDCGSNTSYTDPTYNITWVPDEPYIYTGQNYDLPSISDSVPLQSLRYFPGNKTKYCYVLPATPNQTYMVRATFFYYDFLSSASAAPPSFNLEIEAELVAGLDFAQTNNVTTYEVYMSATSVNIYVCLARLRPTDTSVPFISSLELRPLDTATMYTVVQTAGVYMTCIFHVYLGNWTQNVIRYPYDKYDRLWSPAFTVGFEVTEAAYITTTSPVNVSGTMDMVPEIVMQNVAYWSTYDLSYQATSIGLGSSSVACYLALYFAEIDPRAVNESRVFDFVVNGELSLGEANISIVNLTGGLYRAYEMQKTHVMLNDTSTIELVRHTDSVLGPILNGLELFQLTGKVGLRTFAADASAIEAIKHHFNLTSWTGDPCVYTPYDWTKCTTDPSPRITAVMLSNLNLTGSIPGALRNLSALTILWLDHNSLVGTIPDSLSALTNLQSLDLSDNNLTGAIPSGLLQDRNLTYFNYSGNLCLGPNGCAPSPAPVPTTGPSHKNKSNIPAIIGATVGGLLVVTAITLVLVRHCRRPHDDNESNSTQVAKRYSLREIIDATNNFEKILGEGGFARVYYGKLADGKEVAVKKLILNILREEDSQFFNEVRLLSQVHHKNLVSLVGYCQEGREQILIYEYMSNGTIRESLYGTPQAISNPLDWRTRLNIALNAAQGLEYLHKGCSHQIIHRDVKTSNILLSDKMVAKVADFGLSKMTMEDDASHISTVVKGTAGYLDPEYWTKQQLTHKSDVFSFGIVLLELICGRPPINKLLHDENQWNIGQWVTPYVESGDIHAIVDKALNNDFKLESMWKVLETAMSSIKPTNLERPTMQEVVCDLKKAIEIEEKAKSLDVSYETFNDSSNRHGVGSNSPTFSNMPKSSTLFPR</sequence>
<feature type="binding site" evidence="15">
    <location>
        <position position="618"/>
    </location>
    <ligand>
        <name>ATP</name>
        <dbReference type="ChEBI" id="CHEBI:30616"/>
    </ligand>
</feature>
<feature type="region of interest" description="Disordered" evidence="16">
    <location>
        <begin position="887"/>
        <end position="912"/>
    </location>
</feature>
<evidence type="ECO:0000259" key="19">
    <source>
        <dbReference type="PROSITE" id="PS50011"/>
    </source>
</evidence>
<dbReference type="SMART" id="SM00220">
    <property type="entry name" value="S_TKc"/>
    <property type="match status" value="1"/>
</dbReference>
<keyword evidence="10 15" id="KW-0067">ATP-binding</keyword>
<evidence type="ECO:0000256" key="17">
    <source>
        <dbReference type="SAM" id="Phobius"/>
    </source>
</evidence>
<keyword evidence="12 17" id="KW-0472">Membrane</keyword>
<keyword evidence="6 17" id="KW-0812">Transmembrane</keyword>
<dbReference type="Pfam" id="PF12819">
    <property type="entry name" value="Malectin_like"/>
    <property type="match status" value="1"/>
</dbReference>
<evidence type="ECO:0000256" key="10">
    <source>
        <dbReference type="ARBA" id="ARBA00022840"/>
    </source>
</evidence>
<comment type="catalytic activity">
    <reaction evidence="14">
        <text>L-seryl-[protein] + ATP = O-phospho-L-seryl-[protein] + ADP + H(+)</text>
        <dbReference type="Rhea" id="RHEA:17989"/>
        <dbReference type="Rhea" id="RHEA-COMP:9863"/>
        <dbReference type="Rhea" id="RHEA-COMP:11604"/>
        <dbReference type="ChEBI" id="CHEBI:15378"/>
        <dbReference type="ChEBI" id="CHEBI:29999"/>
        <dbReference type="ChEBI" id="CHEBI:30616"/>
        <dbReference type="ChEBI" id="CHEBI:83421"/>
        <dbReference type="ChEBI" id="CHEBI:456216"/>
        <dbReference type="EC" id="2.7.11.1"/>
    </reaction>
</comment>
<name>A0ABP0TGB9_9BRYO</name>
<evidence type="ECO:0000256" key="9">
    <source>
        <dbReference type="ARBA" id="ARBA00022777"/>
    </source>
</evidence>
<evidence type="ECO:0000256" key="15">
    <source>
        <dbReference type="PROSITE-ProRule" id="PRU10141"/>
    </source>
</evidence>
<dbReference type="PANTHER" id="PTHR45631">
    <property type="entry name" value="OS07G0107800 PROTEIN-RELATED"/>
    <property type="match status" value="1"/>
</dbReference>
<keyword evidence="9" id="KW-0418">Kinase</keyword>
<feature type="domain" description="Protein kinase" evidence="19">
    <location>
        <begin position="589"/>
        <end position="868"/>
    </location>
</feature>
<organism evidence="20 21">
    <name type="scientific">Sphagnum troendelagicum</name>
    <dbReference type="NCBI Taxonomy" id="128251"/>
    <lineage>
        <taxon>Eukaryota</taxon>
        <taxon>Viridiplantae</taxon>
        <taxon>Streptophyta</taxon>
        <taxon>Embryophyta</taxon>
        <taxon>Bryophyta</taxon>
        <taxon>Sphagnophytina</taxon>
        <taxon>Sphagnopsida</taxon>
        <taxon>Sphagnales</taxon>
        <taxon>Sphagnaceae</taxon>
        <taxon>Sphagnum</taxon>
    </lineage>
</organism>
<dbReference type="InterPro" id="IPR001245">
    <property type="entry name" value="Ser-Thr/Tyr_kinase_cat_dom"/>
</dbReference>
<protein>
    <recommendedName>
        <fullName evidence="2">non-specific serine/threonine protein kinase</fullName>
        <ecNumber evidence="2">2.7.11.1</ecNumber>
    </recommendedName>
</protein>
<evidence type="ECO:0000256" key="1">
    <source>
        <dbReference type="ARBA" id="ARBA00004167"/>
    </source>
</evidence>
<dbReference type="Pfam" id="PF07714">
    <property type="entry name" value="PK_Tyr_Ser-Thr"/>
    <property type="match status" value="1"/>
</dbReference>
<dbReference type="InterPro" id="IPR032675">
    <property type="entry name" value="LRR_dom_sf"/>
</dbReference>
<evidence type="ECO:0000256" key="12">
    <source>
        <dbReference type="ARBA" id="ARBA00023136"/>
    </source>
</evidence>
<gene>
    <name evidence="20" type="ORF">CSSPTR1EN2_LOCUS3195</name>
</gene>
<evidence type="ECO:0000256" key="5">
    <source>
        <dbReference type="ARBA" id="ARBA00022679"/>
    </source>
</evidence>
<evidence type="ECO:0000313" key="21">
    <source>
        <dbReference type="Proteomes" id="UP001497512"/>
    </source>
</evidence>
<evidence type="ECO:0000256" key="4">
    <source>
        <dbReference type="ARBA" id="ARBA00022614"/>
    </source>
</evidence>
<dbReference type="EMBL" id="OZ019903">
    <property type="protein sequence ID" value="CAK9195881.1"/>
    <property type="molecule type" value="Genomic_DNA"/>
</dbReference>
<feature type="chain" id="PRO_5046846740" description="non-specific serine/threonine protein kinase" evidence="18">
    <location>
        <begin position="31"/>
        <end position="912"/>
    </location>
</feature>
<keyword evidence="11 17" id="KW-1133">Transmembrane helix</keyword>
<feature type="transmembrane region" description="Helical" evidence="17">
    <location>
        <begin position="538"/>
        <end position="558"/>
    </location>
</feature>
<dbReference type="EC" id="2.7.11.1" evidence="2"/>
<dbReference type="PROSITE" id="PS00107">
    <property type="entry name" value="PROTEIN_KINASE_ATP"/>
    <property type="match status" value="1"/>
</dbReference>
<dbReference type="SUPFAM" id="SSF52058">
    <property type="entry name" value="L domain-like"/>
    <property type="match status" value="1"/>
</dbReference>
<accession>A0ABP0TGB9</accession>
<keyword evidence="18" id="KW-0732">Signal</keyword>
<dbReference type="InterPro" id="IPR008271">
    <property type="entry name" value="Ser/Thr_kinase_AS"/>
</dbReference>
<evidence type="ECO:0000256" key="6">
    <source>
        <dbReference type="ARBA" id="ARBA00022692"/>
    </source>
</evidence>
<feature type="compositionally biased region" description="Polar residues" evidence="16">
    <location>
        <begin position="894"/>
        <end position="912"/>
    </location>
</feature>
<dbReference type="InterPro" id="IPR001611">
    <property type="entry name" value="Leu-rich_rpt"/>
</dbReference>
<feature type="signal peptide" evidence="18">
    <location>
        <begin position="1"/>
        <end position="30"/>
    </location>
</feature>
<dbReference type="Pfam" id="PF13855">
    <property type="entry name" value="LRR_8"/>
    <property type="match status" value="1"/>
</dbReference>
<keyword evidence="4" id="KW-0433">Leucine-rich repeat</keyword>
<dbReference type="Gene3D" id="1.10.510.10">
    <property type="entry name" value="Transferase(Phosphotransferase) domain 1"/>
    <property type="match status" value="1"/>
</dbReference>
<dbReference type="Gene3D" id="3.30.200.20">
    <property type="entry name" value="Phosphorylase Kinase, domain 1"/>
    <property type="match status" value="1"/>
</dbReference>
<evidence type="ECO:0000256" key="13">
    <source>
        <dbReference type="ARBA" id="ARBA00047899"/>
    </source>
</evidence>
<dbReference type="PROSITE" id="PS51450">
    <property type="entry name" value="LRR"/>
    <property type="match status" value="1"/>
</dbReference>
<proteinExistence type="predicted"/>
<comment type="catalytic activity">
    <reaction evidence="13">
        <text>L-threonyl-[protein] + ATP = O-phospho-L-threonyl-[protein] + ADP + H(+)</text>
        <dbReference type="Rhea" id="RHEA:46608"/>
        <dbReference type="Rhea" id="RHEA-COMP:11060"/>
        <dbReference type="Rhea" id="RHEA-COMP:11605"/>
        <dbReference type="ChEBI" id="CHEBI:15378"/>
        <dbReference type="ChEBI" id="CHEBI:30013"/>
        <dbReference type="ChEBI" id="CHEBI:30616"/>
        <dbReference type="ChEBI" id="CHEBI:61977"/>
        <dbReference type="ChEBI" id="CHEBI:456216"/>
        <dbReference type="EC" id="2.7.11.1"/>
    </reaction>
</comment>
<keyword evidence="8 15" id="KW-0547">Nucleotide-binding</keyword>
<evidence type="ECO:0000256" key="8">
    <source>
        <dbReference type="ARBA" id="ARBA00022741"/>
    </source>
</evidence>
<dbReference type="InterPro" id="IPR000719">
    <property type="entry name" value="Prot_kinase_dom"/>
</dbReference>
<evidence type="ECO:0000256" key="16">
    <source>
        <dbReference type="SAM" id="MobiDB-lite"/>
    </source>
</evidence>
<dbReference type="PROSITE" id="PS50011">
    <property type="entry name" value="PROTEIN_KINASE_DOM"/>
    <property type="match status" value="1"/>
</dbReference>
<dbReference type="Gene3D" id="2.60.120.430">
    <property type="entry name" value="Galactose-binding lectin"/>
    <property type="match status" value="2"/>
</dbReference>
<keyword evidence="3" id="KW-0723">Serine/threonine-protein kinase</keyword>
<dbReference type="InterPro" id="IPR011009">
    <property type="entry name" value="Kinase-like_dom_sf"/>
</dbReference>
<dbReference type="SUPFAM" id="SSF56112">
    <property type="entry name" value="Protein kinase-like (PK-like)"/>
    <property type="match status" value="1"/>
</dbReference>
<keyword evidence="5" id="KW-0808">Transferase</keyword>
<evidence type="ECO:0000256" key="18">
    <source>
        <dbReference type="SAM" id="SignalP"/>
    </source>
</evidence>